<protein>
    <recommendedName>
        <fullName evidence="4">Protein DETOXIFICATION</fullName>
    </recommendedName>
</protein>
<gene>
    <name evidence="2" type="ORF">M8C21_024967</name>
</gene>
<dbReference type="EMBL" id="JAMZMK010010099">
    <property type="protein sequence ID" value="KAI7732976.1"/>
    <property type="molecule type" value="Genomic_DNA"/>
</dbReference>
<accession>A0AAD5C089</accession>
<keyword evidence="1" id="KW-0472">Membrane</keyword>
<feature type="transmembrane region" description="Helical" evidence="1">
    <location>
        <begin position="40"/>
        <end position="62"/>
    </location>
</feature>
<evidence type="ECO:0000313" key="2">
    <source>
        <dbReference type="EMBL" id="KAI7732976.1"/>
    </source>
</evidence>
<keyword evidence="1" id="KW-1133">Transmembrane helix</keyword>
<proteinExistence type="predicted"/>
<evidence type="ECO:0000256" key="1">
    <source>
        <dbReference type="SAM" id="Phobius"/>
    </source>
</evidence>
<name>A0AAD5C089_AMBAR</name>
<feature type="transmembrane region" description="Helical" evidence="1">
    <location>
        <begin position="12"/>
        <end position="34"/>
    </location>
</feature>
<keyword evidence="1" id="KW-0812">Transmembrane</keyword>
<keyword evidence="3" id="KW-1185">Reference proteome</keyword>
<evidence type="ECO:0000313" key="3">
    <source>
        <dbReference type="Proteomes" id="UP001206925"/>
    </source>
</evidence>
<dbReference type="Proteomes" id="UP001206925">
    <property type="component" value="Unassembled WGS sequence"/>
</dbReference>
<sequence>VARGCGWQHLAVYINLGAFYLVGMPVALVVTFLLKLYAKGLWIGLITGLSGQTGALLLLVYLKRWGRVELDGDNNL</sequence>
<comment type="caution">
    <text evidence="2">The sequence shown here is derived from an EMBL/GenBank/DDBJ whole genome shotgun (WGS) entry which is preliminary data.</text>
</comment>
<evidence type="ECO:0008006" key="4">
    <source>
        <dbReference type="Google" id="ProtNLM"/>
    </source>
</evidence>
<feature type="non-terminal residue" evidence="2">
    <location>
        <position position="1"/>
    </location>
</feature>
<organism evidence="2 3">
    <name type="scientific">Ambrosia artemisiifolia</name>
    <name type="common">Common ragweed</name>
    <dbReference type="NCBI Taxonomy" id="4212"/>
    <lineage>
        <taxon>Eukaryota</taxon>
        <taxon>Viridiplantae</taxon>
        <taxon>Streptophyta</taxon>
        <taxon>Embryophyta</taxon>
        <taxon>Tracheophyta</taxon>
        <taxon>Spermatophyta</taxon>
        <taxon>Magnoliopsida</taxon>
        <taxon>eudicotyledons</taxon>
        <taxon>Gunneridae</taxon>
        <taxon>Pentapetalae</taxon>
        <taxon>asterids</taxon>
        <taxon>campanulids</taxon>
        <taxon>Asterales</taxon>
        <taxon>Asteraceae</taxon>
        <taxon>Asteroideae</taxon>
        <taxon>Heliantheae alliance</taxon>
        <taxon>Heliantheae</taxon>
        <taxon>Ambrosia</taxon>
    </lineage>
</organism>
<dbReference type="PANTHER" id="PTHR11206">
    <property type="entry name" value="MULTIDRUG RESISTANCE PROTEIN"/>
    <property type="match status" value="1"/>
</dbReference>
<dbReference type="AlphaFoldDB" id="A0AAD5C089"/>
<reference evidence="2" key="1">
    <citation type="submission" date="2022-06" db="EMBL/GenBank/DDBJ databases">
        <title>Uncovering the hologenomic basis of an extraordinary plant invasion.</title>
        <authorList>
            <person name="Bieker V.C."/>
            <person name="Martin M.D."/>
            <person name="Gilbert T."/>
            <person name="Hodgins K."/>
            <person name="Battlay P."/>
            <person name="Petersen B."/>
            <person name="Wilson J."/>
        </authorList>
    </citation>
    <scope>NUCLEOTIDE SEQUENCE</scope>
    <source>
        <strain evidence="2">AA19_3_7</strain>
        <tissue evidence="2">Leaf</tissue>
    </source>
</reference>